<dbReference type="AlphaFoldDB" id="A0A0B7A4V9"/>
<gene>
    <name evidence="1" type="primary">ORF96606</name>
</gene>
<proteinExistence type="predicted"/>
<name>A0A0B7A4V9_9EUPU</name>
<feature type="non-terminal residue" evidence="1">
    <location>
        <position position="239"/>
    </location>
</feature>
<dbReference type="EMBL" id="HACG01028822">
    <property type="protein sequence ID" value="CEK75687.1"/>
    <property type="molecule type" value="Transcribed_RNA"/>
</dbReference>
<accession>A0A0B7A4V9</accession>
<organism evidence="1">
    <name type="scientific">Arion vulgaris</name>
    <dbReference type="NCBI Taxonomy" id="1028688"/>
    <lineage>
        <taxon>Eukaryota</taxon>
        <taxon>Metazoa</taxon>
        <taxon>Spiralia</taxon>
        <taxon>Lophotrochozoa</taxon>
        <taxon>Mollusca</taxon>
        <taxon>Gastropoda</taxon>
        <taxon>Heterobranchia</taxon>
        <taxon>Euthyneura</taxon>
        <taxon>Panpulmonata</taxon>
        <taxon>Eupulmonata</taxon>
        <taxon>Stylommatophora</taxon>
        <taxon>Helicina</taxon>
        <taxon>Arionoidea</taxon>
        <taxon>Arionidae</taxon>
        <taxon>Arion</taxon>
    </lineage>
</organism>
<reference evidence="1" key="1">
    <citation type="submission" date="2014-12" db="EMBL/GenBank/DDBJ databases">
        <title>Insight into the proteome of Arion vulgaris.</title>
        <authorList>
            <person name="Aradska J."/>
            <person name="Bulat T."/>
            <person name="Smidak R."/>
            <person name="Sarate P."/>
            <person name="Gangsoo J."/>
            <person name="Sialana F."/>
            <person name="Bilban M."/>
            <person name="Lubec G."/>
        </authorList>
    </citation>
    <scope>NUCLEOTIDE SEQUENCE</scope>
    <source>
        <tissue evidence="1">Skin</tissue>
    </source>
</reference>
<feature type="non-terminal residue" evidence="1">
    <location>
        <position position="1"/>
    </location>
</feature>
<sequence length="239" mass="26554">HSLLRYRQEVTKDNEFLAQVLKTILEQDSELMSPPKKRRKSSSKSPPQTVALIYLLDILSSSETSISIKAKLLATLHRLDTAESFLPLMPLLRQLLAKTAEQASLVKAELESVVRPSDLSLWEKDVISWLLKRFTTTVAGCVDGDGQALTALLEALSCPAVDKNHGETIQMLAVARLRRKFVAVLPYLSRQAVLTQLLDVLCSSSDVDIGRCCRKSIKHMAMESSLIIDELKLVLVKST</sequence>
<evidence type="ECO:0000313" key="1">
    <source>
        <dbReference type="EMBL" id="CEK75687.1"/>
    </source>
</evidence>
<protein>
    <submittedName>
        <fullName evidence="1">Uncharacterized protein</fullName>
    </submittedName>
</protein>